<keyword evidence="1" id="KW-0812">Transmembrane</keyword>
<dbReference type="Proteomes" id="UP001589647">
    <property type="component" value="Unassembled WGS sequence"/>
</dbReference>
<reference evidence="2 3" key="1">
    <citation type="submission" date="2024-09" db="EMBL/GenBank/DDBJ databases">
        <authorList>
            <person name="Sun Q."/>
            <person name="Mori K."/>
        </authorList>
    </citation>
    <scope>NUCLEOTIDE SEQUENCE [LARGE SCALE GENOMIC DNA]</scope>
    <source>
        <strain evidence="2 3">CCM 3426</strain>
    </source>
</reference>
<keyword evidence="1" id="KW-0472">Membrane</keyword>
<evidence type="ECO:0000313" key="2">
    <source>
        <dbReference type="EMBL" id="MFB9206309.1"/>
    </source>
</evidence>
<name>A0ABV5IRC8_9ACTN</name>
<keyword evidence="3" id="KW-1185">Reference proteome</keyword>
<evidence type="ECO:0000256" key="1">
    <source>
        <dbReference type="SAM" id="Phobius"/>
    </source>
</evidence>
<feature type="transmembrane region" description="Helical" evidence="1">
    <location>
        <begin position="51"/>
        <end position="73"/>
    </location>
</feature>
<sequence length="141" mass="14873">MDILVAVDGEERSDELYSLRKEFSDDVELAGIVQDRISGPPPDALGDIADALIIALAPGGLVTAAAAVLVTWIRNRKRSVSITLKRPDNAELRFQAETVRAIDGAKVREITAELAKWLNGEDAEVPAAGRGLGPGDGTGPS</sequence>
<organism evidence="2 3">
    <name type="scientific">Nonomuraea spiralis</name>
    <dbReference type="NCBI Taxonomy" id="46182"/>
    <lineage>
        <taxon>Bacteria</taxon>
        <taxon>Bacillati</taxon>
        <taxon>Actinomycetota</taxon>
        <taxon>Actinomycetes</taxon>
        <taxon>Streptosporangiales</taxon>
        <taxon>Streptosporangiaceae</taxon>
        <taxon>Nonomuraea</taxon>
    </lineage>
</organism>
<keyword evidence="1" id="KW-1133">Transmembrane helix</keyword>
<dbReference type="InterPro" id="IPR045428">
    <property type="entry name" value="EACC1"/>
</dbReference>
<evidence type="ECO:0000313" key="3">
    <source>
        <dbReference type="Proteomes" id="UP001589647"/>
    </source>
</evidence>
<dbReference type="EMBL" id="JBHMEI010000036">
    <property type="protein sequence ID" value="MFB9206309.1"/>
    <property type="molecule type" value="Genomic_DNA"/>
</dbReference>
<accession>A0ABV5IRC8</accession>
<proteinExistence type="predicted"/>
<dbReference type="Pfam" id="PF19953">
    <property type="entry name" value="EACC1"/>
    <property type="match status" value="1"/>
</dbReference>
<protein>
    <submittedName>
        <fullName evidence="2">Uncharacterized protein</fullName>
    </submittedName>
</protein>
<gene>
    <name evidence="2" type="ORF">ACFFV7_34295</name>
</gene>
<comment type="caution">
    <text evidence="2">The sequence shown here is derived from an EMBL/GenBank/DDBJ whole genome shotgun (WGS) entry which is preliminary data.</text>
</comment>
<dbReference type="RefSeq" id="WP_189652345.1">
    <property type="nucleotide sequence ID" value="NZ_BMRC01000026.1"/>
</dbReference>